<proteinExistence type="predicted"/>
<evidence type="ECO:0000313" key="2">
    <source>
        <dbReference type="WBParaSite" id="MBELARI_LOCUS6438"/>
    </source>
</evidence>
<evidence type="ECO:0000313" key="1">
    <source>
        <dbReference type="Proteomes" id="UP000887575"/>
    </source>
</evidence>
<dbReference type="AlphaFoldDB" id="A0AAF3FII2"/>
<organism evidence="1 2">
    <name type="scientific">Mesorhabditis belari</name>
    <dbReference type="NCBI Taxonomy" id="2138241"/>
    <lineage>
        <taxon>Eukaryota</taxon>
        <taxon>Metazoa</taxon>
        <taxon>Ecdysozoa</taxon>
        <taxon>Nematoda</taxon>
        <taxon>Chromadorea</taxon>
        <taxon>Rhabditida</taxon>
        <taxon>Rhabditina</taxon>
        <taxon>Rhabditomorpha</taxon>
        <taxon>Rhabditoidea</taxon>
        <taxon>Rhabditidae</taxon>
        <taxon>Mesorhabditinae</taxon>
        <taxon>Mesorhabditis</taxon>
    </lineage>
</organism>
<reference evidence="2" key="1">
    <citation type="submission" date="2024-02" db="UniProtKB">
        <authorList>
            <consortium name="WormBaseParasite"/>
        </authorList>
    </citation>
    <scope>IDENTIFICATION</scope>
</reference>
<sequence length="335" mass="38214">MAESAGVLTEQSILPPSFESNLSPSQKATLERVLLAIRSDHFYVTHPATRRNEENFLLLAQTAAQTAALPLDKTHVIDYKKPELLCLNYPTVLLERNIKDELFRAALFKNESVDISKNSPGIQNEKKGIGRLSNTATRRSKKKPKIVGLWEANSDSLNAFLRLLRDGNARRQQIFDTLAQCFKQLQSFCTLNEKAWKHFAVVRTYALRTQKLHQYAFNCGVLEVNGPLAKFLQSIFQRYFSMPARISDESKAWLQTKKVVKIFLNPQNSDLRILLLEIVQKFLAKFIKAHVTSFVGDAETTIKEAKRQLFLVGYQEIQLLHDFLLNGINYQSELG</sequence>
<accession>A0AAF3FII2</accession>
<protein>
    <submittedName>
        <fullName evidence="2">Uncharacterized protein</fullName>
    </submittedName>
</protein>
<name>A0AAF3FII2_9BILA</name>
<dbReference type="Proteomes" id="UP000887575">
    <property type="component" value="Unassembled WGS sequence"/>
</dbReference>
<keyword evidence="1" id="KW-1185">Reference proteome</keyword>
<dbReference type="WBParaSite" id="MBELARI_LOCUS6438">
    <property type="protein sequence ID" value="MBELARI_LOCUS6438"/>
    <property type="gene ID" value="MBELARI_LOCUS6438"/>
</dbReference>